<feature type="compositionally biased region" description="Polar residues" evidence="1">
    <location>
        <begin position="59"/>
        <end position="68"/>
    </location>
</feature>
<accession>A0ABP4FYH5</accession>
<feature type="compositionally biased region" description="Basic residues" evidence="1">
    <location>
        <begin position="92"/>
        <end position="101"/>
    </location>
</feature>
<comment type="caution">
    <text evidence="2">The sequence shown here is derived from an EMBL/GenBank/DDBJ whole genome shotgun (WGS) entry which is preliminary data.</text>
</comment>
<dbReference type="EMBL" id="BAAALM010000007">
    <property type="protein sequence ID" value="GAA1203734.1"/>
    <property type="molecule type" value="Genomic_DNA"/>
</dbReference>
<protein>
    <submittedName>
        <fullName evidence="2">Uncharacterized protein</fullName>
    </submittedName>
</protein>
<evidence type="ECO:0000256" key="1">
    <source>
        <dbReference type="SAM" id="MobiDB-lite"/>
    </source>
</evidence>
<evidence type="ECO:0000313" key="2">
    <source>
        <dbReference type="EMBL" id="GAA1203734.1"/>
    </source>
</evidence>
<reference evidence="3" key="1">
    <citation type="journal article" date="2019" name="Int. J. Syst. Evol. Microbiol.">
        <title>The Global Catalogue of Microorganisms (GCM) 10K type strain sequencing project: providing services to taxonomists for standard genome sequencing and annotation.</title>
        <authorList>
            <consortium name="The Broad Institute Genomics Platform"/>
            <consortium name="The Broad Institute Genome Sequencing Center for Infectious Disease"/>
            <person name="Wu L."/>
            <person name="Ma J."/>
        </authorList>
    </citation>
    <scope>NUCLEOTIDE SEQUENCE [LARGE SCALE GENOMIC DNA]</scope>
    <source>
        <strain evidence="3">JCM 13022</strain>
    </source>
</reference>
<keyword evidence="3" id="KW-1185">Reference proteome</keyword>
<name>A0ABP4FYH5_9PSEU</name>
<gene>
    <name evidence="2" type="ORF">GCM10009675_21940</name>
</gene>
<sequence>MGRKRTPAILRTGHRRGRHGQPRCAGIEAGAPAVRKPDSRGRPRIPLAPGIRNTGPGIRNTSPGSRNTGPGIRNTRVGRAGRWISGSSPRPGRVRSRNLDL</sequence>
<evidence type="ECO:0000313" key="3">
    <source>
        <dbReference type="Proteomes" id="UP001500467"/>
    </source>
</evidence>
<feature type="region of interest" description="Disordered" evidence="1">
    <location>
        <begin position="13"/>
        <end position="101"/>
    </location>
</feature>
<dbReference type="Proteomes" id="UP001500467">
    <property type="component" value="Unassembled WGS sequence"/>
</dbReference>
<organism evidence="2 3">
    <name type="scientific">Prauserella alba</name>
    <dbReference type="NCBI Taxonomy" id="176898"/>
    <lineage>
        <taxon>Bacteria</taxon>
        <taxon>Bacillati</taxon>
        <taxon>Actinomycetota</taxon>
        <taxon>Actinomycetes</taxon>
        <taxon>Pseudonocardiales</taxon>
        <taxon>Pseudonocardiaceae</taxon>
        <taxon>Prauserella</taxon>
    </lineage>
</organism>
<proteinExistence type="predicted"/>